<evidence type="ECO:0000313" key="2">
    <source>
        <dbReference type="Proteomes" id="UP000298021"/>
    </source>
</evidence>
<dbReference type="NCBIfam" id="TIGR02167">
    <property type="entry name" value="Liste_lipo_26"/>
    <property type="match status" value="8"/>
</dbReference>
<dbReference type="SUPFAM" id="SSF52058">
    <property type="entry name" value="L domain-like"/>
    <property type="match status" value="1"/>
</dbReference>
<dbReference type="InterPro" id="IPR011889">
    <property type="entry name" value="Liste_lipo_26"/>
</dbReference>
<dbReference type="Gene3D" id="3.80.10.10">
    <property type="entry name" value="Ribonuclease Inhibitor"/>
    <property type="match status" value="2"/>
</dbReference>
<gene>
    <name evidence="1" type="ORF">EGT49_01250</name>
</gene>
<accession>A0A4Z0JSB0</accession>
<name>A0A4Z0JSB0_9LACO</name>
<dbReference type="Proteomes" id="UP000298021">
    <property type="component" value="Unassembled WGS sequence"/>
</dbReference>
<sequence>MFFLREFRKKRIGPFFRVFFGVQFSFGLLFLGHGVVKADSLTNLDSLVQSNLVEQKSFSTLSIANGTFGTCNWDINADGQLTIYAGELGKEIGNWNSFSKSITSVVVEPGVKANQNSNSLFYDLTQATTIDVTNLDTSEVTDFSKMFAFNDSNLSKLQEIVGIENLDTSAAIDLSNMFSKAKNLAGNLDVSNFKTENVTDMSGMFYNVSANIVGLKNFNTSKVNNLDSIFSNSSLTTTADIADWYVSKVTNFSNLFFSSKELSDIDLSKWNMENATDISYLFRYCTKINSLKGLENWNISNVKNMSFTFGNLNLSELPDIVNWNTSNVTDMSGTLSGLSNVTSLDLSKWNTSNVTDMSNMFQNDSKLIEVAGLSDLNTGKVQNASQIFLGCAFDKLDLSNWDTSSLENAAGMFSGCAKLKTLLEIFDTSKVKNMDRMFSGTKLLDFKMANLSNWDTSSVTSMSSMFSQNTFTDIDFVKNWNVSAVENFSSMFASCSKLVSCDLSGWKTSSAKNLSKMFSTNSNLADADIWGFDTSNVTNISDMLTGTSKITSYDLSNWDMRKVTNTDSFSSGSPNIWKIALGSNSFITEDMNFPEAKAGLAIPGSGGNISISDRWQNVDYSRGGTDFNPLGSLLLTTSDLTAEYATPGHAAQTFVRQQQPYESLSLEVPDVDFGVVTPFSGVISRQDTMQVKIENNSYPLKSYHAYLTLQMETPFTNDEGSVLNDALIFRNKYNQDTKISETPNVVSIGDFPTGESVLEWDKDKGLLLNMRGQAVQRGTYSTSLKWSLVDSL</sequence>
<dbReference type="EMBL" id="RKLY01000002">
    <property type="protein sequence ID" value="TGD25109.1"/>
    <property type="molecule type" value="Genomic_DNA"/>
</dbReference>
<dbReference type="InterPro" id="IPR032675">
    <property type="entry name" value="LRR_dom_sf"/>
</dbReference>
<dbReference type="OrthoDB" id="370441at2"/>
<reference evidence="1 2" key="1">
    <citation type="submission" date="2018-10" db="EMBL/GenBank/DDBJ databases">
        <title>Lactobacillus sp. R7 and Lactobacillus sp. R19 isolated from fermented mustard green product of Taiwan.</title>
        <authorList>
            <person name="Lin S.-T."/>
        </authorList>
    </citation>
    <scope>NUCLEOTIDE SEQUENCE [LARGE SCALE GENOMIC DNA]</scope>
    <source>
        <strain evidence="1 2">BCRC 81127</strain>
    </source>
</reference>
<proteinExistence type="predicted"/>
<organism evidence="1 2">
    <name type="scientific">Companilactobacillus suantsaicola</name>
    <dbReference type="NCBI Taxonomy" id="2487723"/>
    <lineage>
        <taxon>Bacteria</taxon>
        <taxon>Bacillati</taxon>
        <taxon>Bacillota</taxon>
        <taxon>Bacilli</taxon>
        <taxon>Lactobacillales</taxon>
        <taxon>Lactobacillaceae</taxon>
        <taxon>Companilactobacillus</taxon>
    </lineage>
</organism>
<keyword evidence="2" id="KW-1185">Reference proteome</keyword>
<dbReference type="AlphaFoldDB" id="A0A4Z0JSB0"/>
<protein>
    <submittedName>
        <fullName evidence="1">BspA family leucine-rich repeat surface protein</fullName>
    </submittedName>
</protein>
<dbReference type="RefSeq" id="WP_135371142.1">
    <property type="nucleotide sequence ID" value="NZ_RKLY01000002.1"/>
</dbReference>
<dbReference type="InterPro" id="IPR005046">
    <property type="entry name" value="DUF285"/>
</dbReference>
<dbReference type="Pfam" id="PF03382">
    <property type="entry name" value="DUF285"/>
    <property type="match status" value="3"/>
</dbReference>
<comment type="caution">
    <text evidence="1">The sequence shown here is derived from an EMBL/GenBank/DDBJ whole genome shotgun (WGS) entry which is preliminary data.</text>
</comment>
<evidence type="ECO:0000313" key="1">
    <source>
        <dbReference type="EMBL" id="TGD25109.1"/>
    </source>
</evidence>